<dbReference type="Proteomes" id="UP000041254">
    <property type="component" value="Unassembled WGS sequence"/>
</dbReference>
<keyword evidence="3" id="KW-1015">Disulfide bond</keyword>
<dbReference type="InterPro" id="IPR000743">
    <property type="entry name" value="Glyco_hydro_28"/>
</dbReference>
<gene>
    <name evidence="8" type="ORF">Vbra_3614</name>
</gene>
<dbReference type="Gene3D" id="2.160.20.10">
    <property type="entry name" value="Single-stranded right-handed beta-helix, Pectin lyase-like"/>
    <property type="match status" value="1"/>
</dbReference>
<evidence type="ECO:0000256" key="1">
    <source>
        <dbReference type="ARBA" id="ARBA00008834"/>
    </source>
</evidence>
<dbReference type="VEuPathDB" id="CryptoDB:Vbra_3614"/>
<dbReference type="PANTHER" id="PTHR31736:SF19">
    <property type="entry name" value="PECTIN LYASE SUPERFAMILY PROTEIN-RELATED"/>
    <property type="match status" value="1"/>
</dbReference>
<evidence type="ECO:0000256" key="7">
    <source>
        <dbReference type="RuleBase" id="RU361169"/>
    </source>
</evidence>
<comment type="similarity">
    <text evidence="1 7">Belongs to the glycosyl hydrolase 28 family.</text>
</comment>
<dbReference type="PANTHER" id="PTHR31736">
    <property type="match status" value="1"/>
</dbReference>
<dbReference type="SMART" id="SM00710">
    <property type="entry name" value="PbH1"/>
    <property type="match status" value="5"/>
</dbReference>
<keyword evidence="5 7" id="KW-0326">Glycosidase</keyword>
<keyword evidence="9" id="KW-1185">Reference proteome</keyword>
<evidence type="ECO:0000256" key="2">
    <source>
        <dbReference type="ARBA" id="ARBA00022801"/>
    </source>
</evidence>
<dbReference type="Pfam" id="PF00295">
    <property type="entry name" value="Glyco_hydro_28"/>
    <property type="match status" value="1"/>
</dbReference>
<evidence type="ECO:0000256" key="3">
    <source>
        <dbReference type="ARBA" id="ARBA00023157"/>
    </source>
</evidence>
<dbReference type="AlphaFoldDB" id="A0A0G4ECK6"/>
<dbReference type="PhylomeDB" id="A0A0G4ECK6"/>
<evidence type="ECO:0000256" key="6">
    <source>
        <dbReference type="PROSITE-ProRule" id="PRU10052"/>
    </source>
</evidence>
<evidence type="ECO:0000256" key="4">
    <source>
        <dbReference type="ARBA" id="ARBA00023180"/>
    </source>
</evidence>
<dbReference type="OrthoDB" id="187139at2759"/>
<dbReference type="GO" id="GO:0005975">
    <property type="term" value="P:carbohydrate metabolic process"/>
    <property type="evidence" value="ECO:0007669"/>
    <property type="project" value="InterPro"/>
</dbReference>
<dbReference type="InterPro" id="IPR006626">
    <property type="entry name" value="PbH1"/>
</dbReference>
<dbReference type="GO" id="GO:0004650">
    <property type="term" value="F:polygalacturonase activity"/>
    <property type="evidence" value="ECO:0007669"/>
    <property type="project" value="InterPro"/>
</dbReference>
<evidence type="ECO:0000313" key="9">
    <source>
        <dbReference type="Proteomes" id="UP000041254"/>
    </source>
</evidence>
<dbReference type="SUPFAM" id="SSF51126">
    <property type="entry name" value="Pectin lyase-like"/>
    <property type="match status" value="1"/>
</dbReference>
<protein>
    <recommendedName>
        <fullName evidence="10">Polygalacturonase</fullName>
    </recommendedName>
</protein>
<dbReference type="PROSITE" id="PS00502">
    <property type="entry name" value="POLYGALACTURONASE"/>
    <property type="match status" value="1"/>
</dbReference>
<dbReference type="STRING" id="1169540.A0A0G4ECK6"/>
<dbReference type="EMBL" id="CDMY01000130">
    <property type="protein sequence ID" value="CEL93035.1"/>
    <property type="molecule type" value="Genomic_DNA"/>
</dbReference>
<keyword evidence="2 7" id="KW-0378">Hydrolase</keyword>
<evidence type="ECO:0008006" key="10">
    <source>
        <dbReference type="Google" id="ProtNLM"/>
    </source>
</evidence>
<proteinExistence type="inferred from homology"/>
<dbReference type="GO" id="GO:0046576">
    <property type="term" value="F:rhamnogalacturonan alpha-L-rhamnopyranosyl-(1-&gt;4)-alpha-D-galactopyranosyluronide lyase activity"/>
    <property type="evidence" value="ECO:0007669"/>
    <property type="project" value="UniProtKB-ARBA"/>
</dbReference>
<dbReference type="InParanoid" id="A0A0G4ECK6"/>
<evidence type="ECO:0000256" key="5">
    <source>
        <dbReference type="ARBA" id="ARBA00023295"/>
    </source>
</evidence>
<keyword evidence="4" id="KW-0325">Glycoprotein</keyword>
<sequence length="405" mass="45060">MDALAECKTGGTLHIPDGDFFTLPIRVGSAVNMTVRIEGSLQAFHDPTRWPSYPFGSTPAFLLIEESANVRVTGSSLRPDVSSEPGSVIGNGPAWWQLVFDAWNRGADANFFRPVLVVFRRCEGVIVDNLRLQDSPMFNLVIDESRHALVEDVTIRAPDSSPNTDGIQTLRAYNVTIRRADISTGDDNVAIKSGSEKILVEDCVFGRGHGVTIGSIGGRREGTRGFVNDVTFQRIKCHRTEVGARIKTWPGSVGSVSNITYRDITLDHVDRAVVINQFYPDHPGPHVWKPDGRPPKKESVRISDVLVERLTGTFTNFFPGFLACDSEARPCVNVTLRDVSVHPSVRNPVTDELRRWQWRHVDYSDETENVEPPLKWLPVNETLQRMDVVYDDAAPSQSAETIIVQ</sequence>
<name>A0A0G4ECK6_VITBC</name>
<accession>A0A0G4ECK6</accession>
<evidence type="ECO:0000313" key="8">
    <source>
        <dbReference type="EMBL" id="CEL93035.1"/>
    </source>
</evidence>
<dbReference type="InterPro" id="IPR011050">
    <property type="entry name" value="Pectin_lyase_fold/virulence"/>
</dbReference>
<organism evidence="8 9">
    <name type="scientific">Vitrella brassicaformis (strain CCMP3155)</name>
    <dbReference type="NCBI Taxonomy" id="1169540"/>
    <lineage>
        <taxon>Eukaryota</taxon>
        <taxon>Sar</taxon>
        <taxon>Alveolata</taxon>
        <taxon>Colpodellida</taxon>
        <taxon>Vitrellaceae</taxon>
        <taxon>Vitrella</taxon>
    </lineage>
</organism>
<reference evidence="8 9" key="1">
    <citation type="submission" date="2014-11" db="EMBL/GenBank/DDBJ databases">
        <authorList>
            <person name="Zhu J."/>
            <person name="Qi W."/>
            <person name="Song R."/>
        </authorList>
    </citation>
    <scope>NUCLEOTIDE SEQUENCE [LARGE SCALE GENOMIC DNA]</scope>
</reference>
<dbReference type="OMA" id="FKPGANY"/>
<feature type="active site" evidence="6">
    <location>
        <position position="209"/>
    </location>
</feature>
<dbReference type="InterPro" id="IPR012334">
    <property type="entry name" value="Pectin_lyas_fold"/>
</dbReference>